<evidence type="ECO:0000256" key="3">
    <source>
        <dbReference type="ARBA" id="ARBA00022741"/>
    </source>
</evidence>
<dbReference type="PANTHER" id="PTHR43394:SF1">
    <property type="entry name" value="ATP-BINDING CASSETTE SUB-FAMILY B MEMBER 10, MITOCHONDRIAL"/>
    <property type="match status" value="1"/>
</dbReference>
<feature type="region of interest" description="Disordered" evidence="8">
    <location>
        <begin position="1"/>
        <end position="22"/>
    </location>
</feature>
<feature type="transmembrane region" description="Helical" evidence="9">
    <location>
        <begin position="109"/>
        <end position="131"/>
    </location>
</feature>
<dbReference type="GO" id="GO:0005524">
    <property type="term" value="F:ATP binding"/>
    <property type="evidence" value="ECO:0007669"/>
    <property type="project" value="UniProtKB-KW"/>
</dbReference>
<evidence type="ECO:0000256" key="1">
    <source>
        <dbReference type="ARBA" id="ARBA00004651"/>
    </source>
</evidence>
<dbReference type="AlphaFoldDB" id="A0A1G9QTV9"/>
<evidence type="ECO:0000256" key="8">
    <source>
        <dbReference type="SAM" id="MobiDB-lite"/>
    </source>
</evidence>
<evidence type="ECO:0000256" key="2">
    <source>
        <dbReference type="ARBA" id="ARBA00022692"/>
    </source>
</evidence>
<keyword evidence="3" id="KW-0547">Nucleotide-binding</keyword>
<dbReference type="PROSITE" id="PS50929">
    <property type="entry name" value="ABC_TM1F"/>
    <property type="match status" value="1"/>
</dbReference>
<comment type="function">
    <text evidence="7">Part of an ABC transporter complex. Transmembrane domains (TMD) form a pore in the inner membrane and the ATP-binding domain (NBD) is responsible for energy generation.</text>
</comment>
<dbReference type="InterPro" id="IPR011527">
    <property type="entry name" value="ABC1_TM_dom"/>
</dbReference>
<evidence type="ECO:0000256" key="7">
    <source>
        <dbReference type="ARBA" id="ARBA00024725"/>
    </source>
</evidence>
<evidence type="ECO:0000259" key="10">
    <source>
        <dbReference type="PROSITE" id="PS50893"/>
    </source>
</evidence>
<dbReference type="SMART" id="SM00382">
    <property type="entry name" value="AAA"/>
    <property type="match status" value="1"/>
</dbReference>
<dbReference type="RefSeq" id="WP_091768636.1">
    <property type="nucleotide sequence ID" value="NZ_FNHG01000005.1"/>
</dbReference>
<dbReference type="GO" id="GO:0090374">
    <property type="term" value="P:oligopeptide export from mitochondrion"/>
    <property type="evidence" value="ECO:0007669"/>
    <property type="project" value="TreeGrafter"/>
</dbReference>
<comment type="subcellular location">
    <subcellularLocation>
        <location evidence="1">Cell membrane</location>
        <topology evidence="1">Multi-pass membrane protein</topology>
    </subcellularLocation>
</comment>
<keyword evidence="4 12" id="KW-0067">ATP-binding</keyword>
<dbReference type="Gene3D" id="1.20.1560.10">
    <property type="entry name" value="ABC transporter type 1, transmembrane domain"/>
    <property type="match status" value="1"/>
</dbReference>
<dbReference type="InterPro" id="IPR039421">
    <property type="entry name" value="Type_1_exporter"/>
</dbReference>
<keyword evidence="5 9" id="KW-1133">Transmembrane helix</keyword>
<evidence type="ECO:0000256" key="9">
    <source>
        <dbReference type="SAM" id="Phobius"/>
    </source>
</evidence>
<dbReference type="SUPFAM" id="SSF52540">
    <property type="entry name" value="P-loop containing nucleoside triphosphate hydrolases"/>
    <property type="match status" value="1"/>
</dbReference>
<feature type="transmembrane region" description="Helical" evidence="9">
    <location>
        <begin position="212"/>
        <end position="229"/>
    </location>
</feature>
<keyword evidence="6 9" id="KW-0472">Membrane</keyword>
<dbReference type="CDD" id="cd03249">
    <property type="entry name" value="ABC_MTABC3_MDL1_MDL2"/>
    <property type="match status" value="1"/>
</dbReference>
<dbReference type="STRING" id="144026.SAMN04488568_105156"/>
<dbReference type="Proteomes" id="UP000199759">
    <property type="component" value="Unassembled WGS sequence"/>
</dbReference>
<dbReference type="NCBIfam" id="TIGR02204">
    <property type="entry name" value="MsbA_rel"/>
    <property type="match status" value="1"/>
</dbReference>
<feature type="transmembrane region" description="Helical" evidence="9">
    <location>
        <begin position="188"/>
        <end position="206"/>
    </location>
</feature>
<proteinExistence type="predicted"/>
<feature type="transmembrane region" description="Helical" evidence="9">
    <location>
        <begin position="326"/>
        <end position="344"/>
    </location>
</feature>
<dbReference type="InterPro" id="IPR003439">
    <property type="entry name" value="ABC_transporter-like_ATP-bd"/>
</dbReference>
<dbReference type="FunFam" id="3.40.50.300:FF:000218">
    <property type="entry name" value="Multidrug ABC transporter ATP-binding protein"/>
    <property type="match status" value="1"/>
</dbReference>
<dbReference type="InterPro" id="IPR027417">
    <property type="entry name" value="P-loop_NTPase"/>
</dbReference>
<reference evidence="12 13" key="1">
    <citation type="submission" date="2016-10" db="EMBL/GenBank/DDBJ databases">
        <authorList>
            <person name="de Groot N.N."/>
        </authorList>
    </citation>
    <scope>NUCLEOTIDE SEQUENCE [LARGE SCALE GENOMIC DNA]</scope>
    <source>
        <strain evidence="12 13">DSM 16077</strain>
    </source>
</reference>
<protein>
    <submittedName>
        <fullName evidence="12">ATP-binding cassette, subfamily B</fullName>
    </submittedName>
</protein>
<dbReference type="PROSITE" id="PS00211">
    <property type="entry name" value="ABC_TRANSPORTER_1"/>
    <property type="match status" value="1"/>
</dbReference>
<dbReference type="CDD" id="cd18575">
    <property type="entry name" value="ABC_6TM_bac_exporter_ABCB8_10_like"/>
    <property type="match status" value="1"/>
</dbReference>
<feature type="transmembrane region" description="Helical" evidence="9">
    <location>
        <begin position="54"/>
        <end position="76"/>
    </location>
</feature>
<evidence type="ECO:0000256" key="6">
    <source>
        <dbReference type="ARBA" id="ARBA00023136"/>
    </source>
</evidence>
<dbReference type="OrthoDB" id="7614182at2"/>
<dbReference type="GO" id="GO:0005886">
    <property type="term" value="C:plasma membrane"/>
    <property type="evidence" value="ECO:0007669"/>
    <property type="project" value="UniProtKB-SubCell"/>
</dbReference>
<organism evidence="12 13">
    <name type="scientific">Maricaulis salignorans</name>
    <dbReference type="NCBI Taxonomy" id="144026"/>
    <lineage>
        <taxon>Bacteria</taxon>
        <taxon>Pseudomonadati</taxon>
        <taxon>Pseudomonadota</taxon>
        <taxon>Alphaproteobacteria</taxon>
        <taxon>Maricaulales</taxon>
        <taxon>Maricaulaceae</taxon>
        <taxon>Maricaulis</taxon>
    </lineage>
</organism>
<dbReference type="PROSITE" id="PS50893">
    <property type="entry name" value="ABC_TRANSPORTER_2"/>
    <property type="match status" value="1"/>
</dbReference>
<name>A0A1G9QTV9_9PROT</name>
<dbReference type="InterPro" id="IPR003593">
    <property type="entry name" value="AAA+_ATPase"/>
</dbReference>
<accession>A0A1G9QTV9</accession>
<dbReference type="Pfam" id="PF00664">
    <property type="entry name" value="ABC_membrane"/>
    <property type="match status" value="1"/>
</dbReference>
<dbReference type="GO" id="GO:0015421">
    <property type="term" value="F:ABC-type oligopeptide transporter activity"/>
    <property type="evidence" value="ECO:0007669"/>
    <property type="project" value="TreeGrafter"/>
</dbReference>
<sequence>MTPEIPLAETSQTAEHRADTDRGSSFASELERDAAHREKARSAQPLRRLLPYVLAYPGLLAAFTLFLVLASTLTLILPGAFRLVVDCGFAGASDSAICGAFSIGDGLSAYFLAGIAVAALLGLASAMRFYFISRLGERVVADLRRNVFDHLLSLSPTFYASTRTGEVLSRLTTDTTLIQTVVGSSVSVALRTVATTTGALILMVVVNWQLALMVLALGPVILGPIMLFGRRVQRLSRSSQDNLADASARASESLQAIETVQAFTREPEERSRFADAVETTFKVSLARIEVRAWMTAIIFTVILSGLIAVLWFGAVQVQAGSITPGAMTQFVMYAFVAVSGVGMLTETYTEVMRAAGATERLMELLAAKPDIDVPEMPEHFATPVRGEIAFDNVSFAYPTRPDALALEGISLKVEPGQTVALVGPSGAGKSTMFQLLLRLYDPASGQLNVDGIDISRLDPTELRNALSIVQQNAPLFGGSVADNIRFGRAGASLEDVIEAAKAANADEFIMALPEGYQTQLGENARTLSGGQRQRLAIARAILRDAPILLLDEATSALDSESEAVIQTAFETLSRNRTTLVIAHRLATVRKADFIVVLEGGRIVDQGTHTELLARGGLYARYIELQFTAPDEDAVSASV</sequence>
<dbReference type="InterPro" id="IPR017871">
    <property type="entry name" value="ABC_transporter-like_CS"/>
</dbReference>
<evidence type="ECO:0000313" key="12">
    <source>
        <dbReference type="EMBL" id="SDM14321.1"/>
    </source>
</evidence>
<keyword evidence="2 9" id="KW-0812">Transmembrane</keyword>
<dbReference type="EMBL" id="FNHG01000005">
    <property type="protein sequence ID" value="SDM14321.1"/>
    <property type="molecule type" value="Genomic_DNA"/>
</dbReference>
<dbReference type="Pfam" id="PF00005">
    <property type="entry name" value="ABC_tran"/>
    <property type="match status" value="1"/>
</dbReference>
<dbReference type="Gene3D" id="3.40.50.300">
    <property type="entry name" value="P-loop containing nucleotide triphosphate hydrolases"/>
    <property type="match status" value="1"/>
</dbReference>
<dbReference type="InterPro" id="IPR036640">
    <property type="entry name" value="ABC1_TM_sf"/>
</dbReference>
<keyword evidence="13" id="KW-1185">Reference proteome</keyword>
<dbReference type="GO" id="GO:0016887">
    <property type="term" value="F:ATP hydrolysis activity"/>
    <property type="evidence" value="ECO:0007669"/>
    <property type="project" value="InterPro"/>
</dbReference>
<feature type="domain" description="ABC transmembrane type-1" evidence="11">
    <location>
        <begin position="61"/>
        <end position="353"/>
    </location>
</feature>
<evidence type="ECO:0000313" key="13">
    <source>
        <dbReference type="Proteomes" id="UP000199759"/>
    </source>
</evidence>
<feature type="transmembrane region" description="Helical" evidence="9">
    <location>
        <begin position="292"/>
        <end position="314"/>
    </location>
</feature>
<feature type="domain" description="ABC transporter" evidence="10">
    <location>
        <begin position="388"/>
        <end position="624"/>
    </location>
</feature>
<dbReference type="PANTHER" id="PTHR43394">
    <property type="entry name" value="ATP-DEPENDENT PERMEASE MDL1, MITOCHONDRIAL"/>
    <property type="match status" value="1"/>
</dbReference>
<evidence type="ECO:0000259" key="11">
    <source>
        <dbReference type="PROSITE" id="PS50929"/>
    </source>
</evidence>
<evidence type="ECO:0000256" key="4">
    <source>
        <dbReference type="ARBA" id="ARBA00022840"/>
    </source>
</evidence>
<dbReference type="SUPFAM" id="SSF90123">
    <property type="entry name" value="ABC transporter transmembrane region"/>
    <property type="match status" value="1"/>
</dbReference>
<evidence type="ECO:0000256" key="5">
    <source>
        <dbReference type="ARBA" id="ARBA00022989"/>
    </source>
</evidence>
<dbReference type="InterPro" id="IPR011918">
    <property type="entry name" value="ABC_MsbA_ATP-bd"/>
</dbReference>
<gene>
    <name evidence="12" type="ORF">SAMN04488568_105156</name>
</gene>